<sequence length="199" mass="21676">MEGEPRHFGHDHRLALAALSVLILAILSLSFLQFQKSVRAPFERSGPRYKSLAERESEAVEAQRKTDTDSDGLSDYDELYLYRTSPYLEDTDSDGINDGAEANSGEDPNCPRDQNCGAPFEAANTQKVSPGIPQSMSPGFIGSPEQILGGFDPENIRSLLRGAGVSDEMLSKVDDATLKRLYEEVLGQTASSTVTSTTR</sequence>
<protein>
    <submittedName>
        <fullName evidence="3">Uncharacterized protein</fullName>
    </submittedName>
</protein>
<gene>
    <name evidence="3" type="ORF">A3D72_02870</name>
</gene>
<dbReference type="GO" id="GO:0005509">
    <property type="term" value="F:calcium ion binding"/>
    <property type="evidence" value="ECO:0007669"/>
    <property type="project" value="InterPro"/>
</dbReference>
<keyword evidence="2" id="KW-0812">Transmembrane</keyword>
<evidence type="ECO:0000256" key="1">
    <source>
        <dbReference type="SAM" id="MobiDB-lite"/>
    </source>
</evidence>
<feature type="region of interest" description="Disordered" evidence="1">
    <location>
        <begin position="88"/>
        <end position="112"/>
    </location>
</feature>
<keyword evidence="2" id="KW-0472">Membrane</keyword>
<dbReference type="SUPFAM" id="SSF103647">
    <property type="entry name" value="TSP type-3 repeat"/>
    <property type="match status" value="1"/>
</dbReference>
<dbReference type="Proteomes" id="UP000176303">
    <property type="component" value="Unassembled WGS sequence"/>
</dbReference>
<dbReference type="AlphaFoldDB" id="A0A1F7U5M4"/>
<feature type="compositionally biased region" description="Basic and acidic residues" evidence="1">
    <location>
        <begin position="45"/>
        <end position="68"/>
    </location>
</feature>
<dbReference type="STRING" id="1802391.A3D72_02870"/>
<evidence type="ECO:0000313" key="3">
    <source>
        <dbReference type="EMBL" id="OGL73531.1"/>
    </source>
</evidence>
<reference evidence="3 4" key="1">
    <citation type="journal article" date="2016" name="Nat. Commun.">
        <title>Thousands of microbial genomes shed light on interconnected biogeochemical processes in an aquifer system.</title>
        <authorList>
            <person name="Anantharaman K."/>
            <person name="Brown C.T."/>
            <person name="Hug L.A."/>
            <person name="Sharon I."/>
            <person name="Castelle C.J."/>
            <person name="Probst A.J."/>
            <person name="Thomas B.C."/>
            <person name="Singh A."/>
            <person name="Wilkins M.J."/>
            <person name="Karaoz U."/>
            <person name="Brodie E.L."/>
            <person name="Williams K.H."/>
            <person name="Hubbard S.S."/>
            <person name="Banfield J.F."/>
        </authorList>
    </citation>
    <scope>NUCLEOTIDE SEQUENCE [LARGE SCALE GENOMIC DNA]</scope>
</reference>
<accession>A0A1F7U5M4</accession>
<evidence type="ECO:0000313" key="4">
    <source>
        <dbReference type="Proteomes" id="UP000176303"/>
    </source>
</evidence>
<proteinExistence type="predicted"/>
<evidence type="ECO:0000256" key="2">
    <source>
        <dbReference type="SAM" id="Phobius"/>
    </source>
</evidence>
<keyword evidence="2" id="KW-1133">Transmembrane helix</keyword>
<name>A0A1F7U5M4_9BACT</name>
<comment type="caution">
    <text evidence="3">The sequence shown here is derived from an EMBL/GenBank/DDBJ whole genome shotgun (WGS) entry which is preliminary data.</text>
</comment>
<organism evidence="3 4">
    <name type="scientific">Candidatus Uhrbacteria bacterium RIFCSPHIGHO2_02_FULL_57_19</name>
    <dbReference type="NCBI Taxonomy" id="1802391"/>
    <lineage>
        <taxon>Bacteria</taxon>
        <taxon>Candidatus Uhriibacteriota</taxon>
    </lineage>
</organism>
<dbReference type="InterPro" id="IPR028974">
    <property type="entry name" value="TSP_type-3_rpt"/>
</dbReference>
<dbReference type="EMBL" id="MGDZ01000028">
    <property type="protein sequence ID" value="OGL73531.1"/>
    <property type="molecule type" value="Genomic_DNA"/>
</dbReference>
<feature type="region of interest" description="Disordered" evidence="1">
    <location>
        <begin position="45"/>
        <end position="73"/>
    </location>
</feature>
<feature type="transmembrane region" description="Helical" evidence="2">
    <location>
        <begin position="14"/>
        <end position="34"/>
    </location>
</feature>